<gene>
    <name evidence="2" type="ORF">N473_02525</name>
</gene>
<dbReference type="EMBL" id="AUYC01000051">
    <property type="protein sequence ID" value="KZN59807.1"/>
    <property type="molecule type" value="Genomic_DNA"/>
</dbReference>
<organism evidence="2 3">
    <name type="scientific">Pseudoalteromonas luteoviolacea CPMOR-1</name>
    <dbReference type="NCBI Taxonomy" id="1365248"/>
    <lineage>
        <taxon>Bacteria</taxon>
        <taxon>Pseudomonadati</taxon>
        <taxon>Pseudomonadota</taxon>
        <taxon>Gammaproteobacteria</taxon>
        <taxon>Alteromonadales</taxon>
        <taxon>Pseudoalteromonadaceae</taxon>
        <taxon>Pseudoalteromonas</taxon>
    </lineage>
</organism>
<dbReference type="PANTHER" id="PTHR43792:SF1">
    <property type="entry name" value="N-ACETYLTRANSFERASE DOMAIN-CONTAINING PROTEIN"/>
    <property type="match status" value="1"/>
</dbReference>
<evidence type="ECO:0000313" key="2">
    <source>
        <dbReference type="EMBL" id="KZN59807.1"/>
    </source>
</evidence>
<reference evidence="2 3" key="1">
    <citation type="submission" date="2013-07" db="EMBL/GenBank/DDBJ databases">
        <title>Comparative Genomic and Metabolomic Analysis of Twelve Strains of Pseudoalteromonas luteoviolacea.</title>
        <authorList>
            <person name="Vynne N.G."/>
            <person name="Mansson M."/>
            <person name="Gram L."/>
        </authorList>
    </citation>
    <scope>NUCLEOTIDE SEQUENCE [LARGE SCALE GENOMIC DNA]</scope>
    <source>
        <strain evidence="2 3">CPMOR-1</strain>
    </source>
</reference>
<name>A0A167IQ08_9GAMM</name>
<dbReference type="AlphaFoldDB" id="A0A167IQ08"/>
<sequence length="178" mass="20885">MQFETQRLIIRPLNKRDLKAVYHSRKDVETSKFIGRPATLADVKKRIEEAELPWRKVEGQKMLMAIEHRVSGEFIGEMLFKFTHVDHHIGEIGYRLSPNQQKKGYAFEATHAFVSHLFKHFNLNKITAICATENKPSWQLMEKLGMQKEGHLREHMQLDSGYCDSYLYSILKREHVTT</sequence>
<dbReference type="Proteomes" id="UP000076486">
    <property type="component" value="Unassembled WGS sequence"/>
</dbReference>
<dbReference type="Gene3D" id="3.40.630.30">
    <property type="match status" value="1"/>
</dbReference>
<comment type="caution">
    <text evidence="2">The sequence shown here is derived from an EMBL/GenBank/DDBJ whole genome shotgun (WGS) entry which is preliminary data.</text>
</comment>
<protein>
    <recommendedName>
        <fullName evidence="1">N-acetyltransferase domain-containing protein</fullName>
    </recommendedName>
</protein>
<evidence type="ECO:0000313" key="3">
    <source>
        <dbReference type="Proteomes" id="UP000076486"/>
    </source>
</evidence>
<dbReference type="PANTHER" id="PTHR43792">
    <property type="entry name" value="GNAT FAMILY, PUTATIVE (AFU_ORTHOLOGUE AFUA_3G00765)-RELATED-RELATED"/>
    <property type="match status" value="1"/>
</dbReference>
<feature type="domain" description="N-acetyltransferase" evidence="1">
    <location>
        <begin position="8"/>
        <end position="173"/>
    </location>
</feature>
<dbReference type="Pfam" id="PF13302">
    <property type="entry name" value="Acetyltransf_3"/>
    <property type="match status" value="1"/>
</dbReference>
<dbReference type="SUPFAM" id="SSF55729">
    <property type="entry name" value="Acyl-CoA N-acyltransferases (Nat)"/>
    <property type="match status" value="1"/>
</dbReference>
<dbReference type="GO" id="GO:0016747">
    <property type="term" value="F:acyltransferase activity, transferring groups other than amino-acyl groups"/>
    <property type="evidence" value="ECO:0007669"/>
    <property type="project" value="InterPro"/>
</dbReference>
<dbReference type="PATRIC" id="fig|1365248.3.peg.4249"/>
<dbReference type="InterPro" id="IPR051531">
    <property type="entry name" value="N-acetyltransferase"/>
</dbReference>
<accession>A0A167IQ08</accession>
<dbReference type="RefSeq" id="WP_063369461.1">
    <property type="nucleotide sequence ID" value="NZ_AUYC01000051.1"/>
</dbReference>
<dbReference type="PROSITE" id="PS51186">
    <property type="entry name" value="GNAT"/>
    <property type="match status" value="1"/>
</dbReference>
<proteinExistence type="predicted"/>
<dbReference type="InterPro" id="IPR000182">
    <property type="entry name" value="GNAT_dom"/>
</dbReference>
<evidence type="ECO:0000259" key="1">
    <source>
        <dbReference type="PROSITE" id="PS51186"/>
    </source>
</evidence>
<dbReference type="InterPro" id="IPR016181">
    <property type="entry name" value="Acyl_CoA_acyltransferase"/>
</dbReference>